<comment type="similarity">
    <text evidence="1">Belongs to the cytochrome P450 family.</text>
</comment>
<dbReference type="Pfam" id="PF00067">
    <property type="entry name" value="p450"/>
    <property type="match status" value="1"/>
</dbReference>
<evidence type="ECO:0000256" key="5">
    <source>
        <dbReference type="ARBA" id="ARBA00023004"/>
    </source>
</evidence>
<proteinExistence type="inferred from homology"/>
<name>A0AAV4J331_9GAST</name>
<dbReference type="GO" id="GO:0016705">
    <property type="term" value="F:oxidoreductase activity, acting on paired donors, with incorporation or reduction of molecular oxygen"/>
    <property type="evidence" value="ECO:0007669"/>
    <property type="project" value="InterPro"/>
</dbReference>
<dbReference type="PANTHER" id="PTHR24286">
    <property type="entry name" value="CYTOCHROME P450 26"/>
    <property type="match status" value="1"/>
</dbReference>
<dbReference type="Proteomes" id="UP000762676">
    <property type="component" value="Unassembled WGS sequence"/>
</dbReference>
<dbReference type="AlphaFoldDB" id="A0AAV4J331"/>
<evidence type="ECO:0000256" key="3">
    <source>
        <dbReference type="ARBA" id="ARBA00022723"/>
    </source>
</evidence>
<keyword evidence="7" id="KW-1133">Transmembrane helix</keyword>
<keyword evidence="3" id="KW-0479">Metal-binding</keyword>
<protein>
    <submittedName>
        <fullName evidence="8">Cytochrome P450 26B1</fullName>
    </submittedName>
</protein>
<evidence type="ECO:0000256" key="7">
    <source>
        <dbReference type="SAM" id="Phobius"/>
    </source>
</evidence>
<sequence>MRNWSENPLDLPVVGRSSMDIVKSYSESCSVLSDLWFLRAVMPTVLLALTFILWYHSNRTGEKPKLPLPPGSLGLPMIGETLALVFQGKSFFEDRLKRYGSVYKTHLLGSPMIRVCGPDNVRKVLLSENKLVTVYWPTSVRALLGDGTVSSAIGNLHRTRRRALQKAFGYEALCEYLPVMQKVVKDHIRRWCQEDVVYGYQECKNMTFAVSAETLVGFNMESEKHQSLVKVFDLFVENLFCLPFRLPGLGFSKVTVF</sequence>
<dbReference type="InterPro" id="IPR036396">
    <property type="entry name" value="Cyt_P450_sf"/>
</dbReference>
<evidence type="ECO:0000313" key="8">
    <source>
        <dbReference type="EMBL" id="GFS16690.1"/>
    </source>
</evidence>
<keyword evidence="6" id="KW-0503">Monooxygenase</keyword>
<evidence type="ECO:0000256" key="1">
    <source>
        <dbReference type="ARBA" id="ARBA00010617"/>
    </source>
</evidence>
<accession>A0AAV4J331</accession>
<keyword evidence="4" id="KW-0560">Oxidoreductase</keyword>
<evidence type="ECO:0000256" key="2">
    <source>
        <dbReference type="ARBA" id="ARBA00022617"/>
    </source>
</evidence>
<dbReference type="Gene3D" id="1.10.630.10">
    <property type="entry name" value="Cytochrome P450"/>
    <property type="match status" value="1"/>
</dbReference>
<feature type="transmembrane region" description="Helical" evidence="7">
    <location>
        <begin position="36"/>
        <end position="55"/>
    </location>
</feature>
<dbReference type="SUPFAM" id="SSF48264">
    <property type="entry name" value="Cytochrome P450"/>
    <property type="match status" value="1"/>
</dbReference>
<keyword evidence="5" id="KW-0408">Iron</keyword>
<comment type="caution">
    <text evidence="8">The sequence shown here is derived from an EMBL/GenBank/DDBJ whole genome shotgun (WGS) entry which is preliminary data.</text>
</comment>
<dbReference type="GO" id="GO:0005506">
    <property type="term" value="F:iron ion binding"/>
    <property type="evidence" value="ECO:0007669"/>
    <property type="project" value="InterPro"/>
</dbReference>
<keyword evidence="7" id="KW-0472">Membrane</keyword>
<dbReference type="GO" id="GO:0004497">
    <property type="term" value="F:monooxygenase activity"/>
    <property type="evidence" value="ECO:0007669"/>
    <property type="project" value="UniProtKB-KW"/>
</dbReference>
<evidence type="ECO:0000256" key="6">
    <source>
        <dbReference type="ARBA" id="ARBA00023033"/>
    </source>
</evidence>
<dbReference type="GO" id="GO:0016125">
    <property type="term" value="P:sterol metabolic process"/>
    <property type="evidence" value="ECO:0007669"/>
    <property type="project" value="TreeGrafter"/>
</dbReference>
<keyword evidence="2" id="KW-0349">Heme</keyword>
<keyword evidence="7" id="KW-0812">Transmembrane</keyword>
<evidence type="ECO:0000313" key="9">
    <source>
        <dbReference type="Proteomes" id="UP000762676"/>
    </source>
</evidence>
<dbReference type="InterPro" id="IPR001128">
    <property type="entry name" value="Cyt_P450"/>
</dbReference>
<evidence type="ECO:0000256" key="4">
    <source>
        <dbReference type="ARBA" id="ARBA00023002"/>
    </source>
</evidence>
<dbReference type="EMBL" id="BMAT01013622">
    <property type="protein sequence ID" value="GFS16690.1"/>
    <property type="molecule type" value="Genomic_DNA"/>
</dbReference>
<gene>
    <name evidence="8" type="ORF">ElyMa_006802800</name>
</gene>
<reference evidence="8 9" key="1">
    <citation type="journal article" date="2021" name="Elife">
        <title>Chloroplast acquisition without the gene transfer in kleptoplastic sea slugs, Plakobranchus ocellatus.</title>
        <authorList>
            <person name="Maeda T."/>
            <person name="Takahashi S."/>
            <person name="Yoshida T."/>
            <person name="Shimamura S."/>
            <person name="Takaki Y."/>
            <person name="Nagai Y."/>
            <person name="Toyoda A."/>
            <person name="Suzuki Y."/>
            <person name="Arimoto A."/>
            <person name="Ishii H."/>
            <person name="Satoh N."/>
            <person name="Nishiyama T."/>
            <person name="Hasebe M."/>
            <person name="Maruyama T."/>
            <person name="Minagawa J."/>
            <person name="Obokata J."/>
            <person name="Shigenobu S."/>
        </authorList>
    </citation>
    <scope>NUCLEOTIDE SEQUENCE [LARGE SCALE GENOMIC DNA]</scope>
</reference>
<organism evidence="8 9">
    <name type="scientific">Elysia marginata</name>
    <dbReference type="NCBI Taxonomy" id="1093978"/>
    <lineage>
        <taxon>Eukaryota</taxon>
        <taxon>Metazoa</taxon>
        <taxon>Spiralia</taxon>
        <taxon>Lophotrochozoa</taxon>
        <taxon>Mollusca</taxon>
        <taxon>Gastropoda</taxon>
        <taxon>Heterobranchia</taxon>
        <taxon>Euthyneura</taxon>
        <taxon>Panpulmonata</taxon>
        <taxon>Sacoglossa</taxon>
        <taxon>Placobranchoidea</taxon>
        <taxon>Plakobranchidae</taxon>
        <taxon>Elysia</taxon>
    </lineage>
</organism>
<dbReference type="GO" id="GO:0020037">
    <property type="term" value="F:heme binding"/>
    <property type="evidence" value="ECO:0007669"/>
    <property type="project" value="InterPro"/>
</dbReference>
<keyword evidence="9" id="KW-1185">Reference proteome</keyword>
<dbReference type="PANTHER" id="PTHR24286:SF384">
    <property type="entry name" value="P450, PUTATIVE (EUROFUNG)-RELATED"/>
    <property type="match status" value="1"/>
</dbReference>